<protein>
    <submittedName>
        <fullName evidence="1">Uncharacterized protein</fullName>
    </submittedName>
</protein>
<proteinExistence type="predicted"/>
<dbReference type="EMBL" id="GBRH01162703">
    <property type="protein sequence ID" value="JAE35193.1"/>
    <property type="molecule type" value="Transcribed_RNA"/>
</dbReference>
<reference evidence="1" key="2">
    <citation type="journal article" date="2015" name="Data Brief">
        <title>Shoot transcriptome of the giant reed, Arundo donax.</title>
        <authorList>
            <person name="Barrero R.A."/>
            <person name="Guerrero F.D."/>
            <person name="Moolhuijzen P."/>
            <person name="Goolsby J.A."/>
            <person name="Tidwell J."/>
            <person name="Bellgard S.E."/>
            <person name="Bellgard M.I."/>
        </authorList>
    </citation>
    <scope>NUCLEOTIDE SEQUENCE</scope>
    <source>
        <tissue evidence="1">Shoot tissue taken approximately 20 cm above the soil surface</tissue>
    </source>
</reference>
<dbReference type="AlphaFoldDB" id="A0A0A9HQK7"/>
<name>A0A0A9HQK7_ARUDO</name>
<reference evidence="1" key="1">
    <citation type="submission" date="2014-09" db="EMBL/GenBank/DDBJ databases">
        <authorList>
            <person name="Magalhaes I.L.F."/>
            <person name="Oliveira U."/>
            <person name="Santos F.R."/>
            <person name="Vidigal T.H.D.A."/>
            <person name="Brescovit A.D."/>
            <person name="Santos A.J."/>
        </authorList>
    </citation>
    <scope>NUCLEOTIDE SEQUENCE</scope>
    <source>
        <tissue evidence="1">Shoot tissue taken approximately 20 cm above the soil surface</tissue>
    </source>
</reference>
<accession>A0A0A9HQK7</accession>
<sequence length="59" mass="6531">MEDLSMKSLSHTAWISDKFIWLTVSASRPSTHPAAVLSSLLVLHFLKTLQKPPEVLPSS</sequence>
<evidence type="ECO:0000313" key="1">
    <source>
        <dbReference type="EMBL" id="JAE35193.1"/>
    </source>
</evidence>
<organism evidence="1">
    <name type="scientific">Arundo donax</name>
    <name type="common">Giant reed</name>
    <name type="synonym">Donax arundinaceus</name>
    <dbReference type="NCBI Taxonomy" id="35708"/>
    <lineage>
        <taxon>Eukaryota</taxon>
        <taxon>Viridiplantae</taxon>
        <taxon>Streptophyta</taxon>
        <taxon>Embryophyta</taxon>
        <taxon>Tracheophyta</taxon>
        <taxon>Spermatophyta</taxon>
        <taxon>Magnoliopsida</taxon>
        <taxon>Liliopsida</taxon>
        <taxon>Poales</taxon>
        <taxon>Poaceae</taxon>
        <taxon>PACMAD clade</taxon>
        <taxon>Arundinoideae</taxon>
        <taxon>Arundineae</taxon>
        <taxon>Arundo</taxon>
    </lineage>
</organism>